<dbReference type="InterPro" id="IPR004380">
    <property type="entry name" value="Asp_race"/>
</dbReference>
<dbReference type="PANTHER" id="PTHR21198:SF7">
    <property type="entry name" value="ASPARTATE-GLUTAMATE RACEMASE FAMILY"/>
    <property type="match status" value="1"/>
</dbReference>
<dbReference type="InterPro" id="IPR001920">
    <property type="entry name" value="Asp/Glu_race"/>
</dbReference>
<dbReference type="AlphaFoldDB" id="A0AAU8IJ26"/>
<dbReference type="RefSeq" id="WP_353949437.1">
    <property type="nucleotide sequence ID" value="NZ_CP159510.1"/>
</dbReference>
<evidence type="ECO:0000256" key="1">
    <source>
        <dbReference type="ARBA" id="ARBA00007847"/>
    </source>
</evidence>
<reference evidence="3" key="1">
    <citation type="submission" date="2024-06" db="EMBL/GenBank/DDBJ databases">
        <authorList>
            <person name="Fan A."/>
            <person name="Zhang F.Y."/>
            <person name="Zhang L."/>
        </authorList>
    </citation>
    <scope>NUCLEOTIDE SEQUENCE</scope>
    <source>
        <strain evidence="3">Y61</strain>
    </source>
</reference>
<keyword evidence="2" id="KW-0413">Isomerase</keyword>
<dbReference type="Gene3D" id="3.40.50.1860">
    <property type="match status" value="2"/>
</dbReference>
<dbReference type="SUPFAM" id="SSF53681">
    <property type="entry name" value="Aspartate/glutamate racemase"/>
    <property type="match status" value="2"/>
</dbReference>
<organism evidence="3">
    <name type="scientific">Sporolactobacillus sp. Y61</name>
    <dbReference type="NCBI Taxonomy" id="3160863"/>
    <lineage>
        <taxon>Bacteria</taxon>
        <taxon>Bacillati</taxon>
        <taxon>Bacillota</taxon>
        <taxon>Bacilli</taxon>
        <taxon>Bacillales</taxon>
        <taxon>Sporolactobacillaceae</taxon>
        <taxon>Sporolactobacillus</taxon>
    </lineage>
</organism>
<dbReference type="PANTHER" id="PTHR21198">
    <property type="entry name" value="GLUTAMATE RACEMASE"/>
    <property type="match status" value="1"/>
</dbReference>
<gene>
    <name evidence="3" type="ORF">ABNN70_12580</name>
</gene>
<dbReference type="InterPro" id="IPR015942">
    <property type="entry name" value="Asp/Glu/hydantoin_racemase"/>
</dbReference>
<dbReference type="NCBIfam" id="TIGR00035">
    <property type="entry name" value="asp_race"/>
    <property type="match status" value="1"/>
</dbReference>
<dbReference type="EMBL" id="CP159510">
    <property type="protein sequence ID" value="XCJ18420.1"/>
    <property type="molecule type" value="Genomic_DNA"/>
</dbReference>
<evidence type="ECO:0000256" key="2">
    <source>
        <dbReference type="ARBA" id="ARBA00023235"/>
    </source>
</evidence>
<proteinExistence type="inferred from homology"/>
<comment type="similarity">
    <text evidence="1">Belongs to the aspartate/glutamate racemases family.</text>
</comment>
<dbReference type="Pfam" id="PF01177">
    <property type="entry name" value="Asp_Glu_race"/>
    <property type="match status" value="1"/>
</dbReference>
<dbReference type="GO" id="GO:0047661">
    <property type="term" value="F:amino-acid racemase activity"/>
    <property type="evidence" value="ECO:0007669"/>
    <property type="project" value="InterPro"/>
</dbReference>
<accession>A0AAU8IJ26</accession>
<protein>
    <submittedName>
        <fullName evidence="3">Aspartate/glutamate racemase family protein</fullName>
    </submittedName>
</protein>
<sequence>MKTIGLIGGMSWESTAHYYEKINQEIKKRMGGLHSAKIILNSLDFAPIAEWQENNQWEQVAGAVISAAQSLERAGADFIIICSNTGHKVAQQVSASVSIPFLHIAQAASDKIKENQLTKVGLLGTRYTMEQDFYKDVLKKNGIEVMIPDSEERKRLNNIIFNELCLGKINKRSSDFLEHVIENLINHGCQGIVLGCTELDMLIPDDEVSGVPVFDTTKIHVEAAVLQALKQQVR</sequence>
<name>A0AAU8IJ26_9BACL</name>
<evidence type="ECO:0000313" key="3">
    <source>
        <dbReference type="EMBL" id="XCJ18420.1"/>
    </source>
</evidence>